<dbReference type="CDD" id="cd02249">
    <property type="entry name" value="ZZ"/>
    <property type="match status" value="1"/>
</dbReference>
<evidence type="ECO:0000256" key="8">
    <source>
        <dbReference type="SAM" id="MobiDB-lite"/>
    </source>
</evidence>
<dbReference type="FunCoup" id="A0A6P4A2W4">
    <property type="interactions" value="2984"/>
</dbReference>
<evidence type="ECO:0000256" key="5">
    <source>
        <dbReference type="PROSITE-ProRule" id="PRU00228"/>
    </source>
</evidence>
<evidence type="ECO:0000256" key="4">
    <source>
        <dbReference type="ARBA" id="ARBA00022833"/>
    </source>
</evidence>
<dbReference type="Proteomes" id="UP001652623">
    <property type="component" value="Chromosome 4"/>
</dbReference>
<keyword evidence="4" id="KW-0862">Zinc</keyword>
<keyword evidence="2" id="KW-0479">Metal-binding</keyword>
<proteinExistence type="inferred from homology"/>
<dbReference type="GO" id="GO:0009506">
    <property type="term" value="C:plasmodesma"/>
    <property type="evidence" value="ECO:0007669"/>
    <property type="project" value="TreeGrafter"/>
</dbReference>
<dbReference type="Gene3D" id="3.30.60.90">
    <property type="match status" value="1"/>
</dbReference>
<dbReference type="InterPro" id="IPR003126">
    <property type="entry name" value="Znf_UBR"/>
</dbReference>
<dbReference type="GO" id="GO:0008270">
    <property type="term" value="F:zinc ion binding"/>
    <property type="evidence" value="ECO:0007669"/>
    <property type="project" value="UniProtKB-KW"/>
</dbReference>
<dbReference type="GO" id="GO:0016020">
    <property type="term" value="C:membrane"/>
    <property type="evidence" value="ECO:0007669"/>
    <property type="project" value="UniProtKB-SubCell"/>
</dbReference>
<evidence type="ECO:0000256" key="3">
    <source>
        <dbReference type="ARBA" id="ARBA00022771"/>
    </source>
</evidence>
<feature type="compositionally biased region" description="Acidic residues" evidence="8">
    <location>
        <begin position="1532"/>
        <end position="1542"/>
    </location>
</feature>
<feature type="region of interest" description="Disordered" evidence="8">
    <location>
        <begin position="4954"/>
        <end position="4976"/>
    </location>
</feature>
<dbReference type="InterPro" id="IPR025704">
    <property type="entry name" value="E3_Ub_ligase_UBR4_C"/>
</dbReference>
<dbReference type="CDD" id="cd19681">
    <property type="entry name" value="UBR-box_BIG_like"/>
    <property type="match status" value="1"/>
</dbReference>
<dbReference type="PANTHER" id="PTHR21725:SF1">
    <property type="entry name" value="E3 UBIQUITIN-PROTEIN LIGASE UBR4"/>
    <property type="match status" value="1"/>
</dbReference>
<dbReference type="SUPFAM" id="SSF48371">
    <property type="entry name" value="ARM repeat"/>
    <property type="match status" value="1"/>
</dbReference>
<dbReference type="GO" id="GO:0005829">
    <property type="term" value="C:cytosol"/>
    <property type="evidence" value="ECO:0007669"/>
    <property type="project" value="TreeGrafter"/>
</dbReference>
<reference evidence="12" key="1">
    <citation type="submission" date="2025-08" db="UniProtKB">
        <authorList>
            <consortium name="RefSeq"/>
        </authorList>
    </citation>
    <scope>IDENTIFICATION</scope>
    <source>
        <tissue evidence="12">Seedling</tissue>
    </source>
</reference>
<keyword evidence="11" id="KW-1185">Reference proteome</keyword>
<protein>
    <submittedName>
        <fullName evidence="12">Auxin transport protein BIG</fullName>
    </submittedName>
</protein>
<evidence type="ECO:0000259" key="10">
    <source>
        <dbReference type="PROSITE" id="PS51157"/>
    </source>
</evidence>
<dbReference type="InterPro" id="IPR056530">
    <property type="entry name" value="UBR4-like_dom"/>
</dbReference>
<feature type="domain" description="UBR-type" evidence="10">
    <location>
        <begin position="1566"/>
        <end position="1637"/>
    </location>
</feature>
<dbReference type="PROSITE" id="PS51157">
    <property type="entry name" value="ZF_UBR"/>
    <property type="match status" value="1"/>
</dbReference>
<dbReference type="InParanoid" id="A0A6P4A2W4"/>
<dbReference type="PANTHER" id="PTHR21725">
    <property type="entry name" value="E3 UBIQUITIN-PROTEIN LIGASE UBR4"/>
    <property type="match status" value="1"/>
</dbReference>
<comment type="similarity">
    <text evidence="1 7">Belongs to the UBR4 family.</text>
</comment>
<accession>A0A6P4A2W4</accession>
<evidence type="ECO:0000256" key="2">
    <source>
        <dbReference type="ARBA" id="ARBA00022723"/>
    </source>
</evidence>
<feature type="compositionally biased region" description="Basic and acidic residues" evidence="8">
    <location>
        <begin position="3159"/>
        <end position="3168"/>
    </location>
</feature>
<dbReference type="PROSITE" id="PS01357">
    <property type="entry name" value="ZF_ZZ_1"/>
    <property type="match status" value="1"/>
</dbReference>
<feature type="compositionally biased region" description="Polar residues" evidence="8">
    <location>
        <begin position="3142"/>
        <end position="3151"/>
    </location>
</feature>
<sequence>MAESLNKLADAVFSDSKPLSSSDLLHRLRSSSDDSIRPGLEKLFLILKHGVEPVEDGKLGLQSWNGSQIQAVCSLSSAIASASRSLSVEQAEAILIAVVQQSLEFAVCYLEKSEFNADDFSNQSNVVHLLETALVDGSDKLSDPLQPCSVNSLVDILPSVSGNYGGIDFDNCIRCSRQGASCSREEKLVDRLFITLASECMQSDRQIPGLSEPAFPQDLKKLIFLYQHWAVAHVGCIRHLILVCKELIVLPDIFDEKMAGTNFRKRLSFSLRILKLLGSFMKDIPYIEYDTSLVQAVAYFADILPCLFRSGFEFVNSNSAIDGSFESLVLLLMEEFLELVRGIFCNSHIFVNVQACMVASILDNLDSSVWRYNKSAANLKPPLAYFPRSVIHMLKILRDLKRQTNRVLNWKVLNTEVGGINVDQPSCHVHFEEVPLLKRYTFEQLLEKIFPSSIQWVDNLMHAIFFLHSEGVKLRPKVERSSSSGAKTSCTSELESAVCHEDEALFGDLFSEGGRSVGSTDGYDQPQVAVNSSSSHSNMPIEAAAELLSFLKECIFSPEWHSSIFEDGCKKLSRNHVDILFSLLLCQGCCYDDKTSDSCYPLYEEKKAGRVHGICFELLQDLLTHRALSDSLEEYFVEKILKVENEMFVYNDQTLILLAHTLFCRVGMAGSQLRTQIFKGFVGYILEKAKVVCLKCPSLKELLATLPSLFHIEILLMAFHLSSEGEKATFADLIFSSLKSIDAPTLGFNSSHLSCWALLVSRLILVLRHMIFYQHTCPSSLVLHVRSKLREFPLSSPSLPDYVSDHLSSWASIAVKNVMGSWVEEEPAVNSLINQLIDISALPASLSRDDMAVDCLHLNWDDICSTFSWILGFWKGQRATVVEDLIIERYIFLLSWDLPTMASTFDQMLPSWLGSEAPDSSNMVHFFYFCHSILGHCDALEKGFNYPEFVVTLLQLLNAEHIPEDIDELGWDFLRNGMWLSLVASLLNVGIWRYGMKNTVPGIGSTWIDNTSKDNEYITFAEGLISSTLEAGQVSMLVKVLSTMLIRYLRVFQNSFLAAFDNSLKIANRFSHLLLLKHSGFEKCLLDEIEKIGSDSVQLESVFDLLPKLDATIDKRASGILSKASLECTLHGFPFNLRVPTGILLSCVIGIRGIISILDGLLKIKDIRENVSLDSEVLRQILDVVMAIKFDRIFHSIHDKCDAIYHSLSEGLGGSDYAGLFLLTHMEGFLRDMNARGVSHNSIRECVITKAVETMDSLRKEPSKFVIFKFYLGLEDVSQQMKELFELQRGDLLVLIDSLDDCHSESVNVKVLNFFVDLLDGEFCPDLKQKIQNKFLGMDLVRLSKWLEKRLLGCITEASDGVNSGKGCASSLRESTINFIMCLVSSPSELKAKELKSHIFEAVLVSLDHAFLLFDIHVAKSFIHFVVQLSQGENSMKLLLKRIVMLMEKLAGDEHLLPGLKFLFGFLGSILSDCGSGKNRPEGSIGKSLSGNILGMESITSRTAGSTKNSETLVLSANQEGESTALECDATSLDEDEDDGTSDGEVASLDKDEEEDINSERALASKVCTFTSSGSNFMEQHWYFCYTCDLIVSKGCCSVCAKVCHRGHRVVYSRSSRFFCDCGAGGVRGSSCQCLKPRKFTGTSSAPVRSSSSFQSFLPFTEDGDQLPESDSDLDDDPYVDIDNSLRLCIPKELQDQIPQLLEELNVEGRVLELCSSLWPAITSKRDSNLSKDNKIILGKDKVLSFGADLLQLKKAYKSGSLDLKIKADYSNVKELKSHLASGSLVKSLLSVSPRGRLAVGEGDKVAIFDVGQLIGQATIAPVTADKTNVKPLSKNVVRFEIVHLTFNSVMENYLAVAGFEDCLVLTLNPRGEVTDRLAIELALQGAYIRRIDWVPGSQVQLMVVTNKFVKIYDLSQDNISPVHYFTLPDDMIVDATLFVASQRRMFLIVLSEHGSLYKLELSVECNVGATPLKEIIQVQGREIHSKGSSLHYSSTYKLLFLSYQDGTTLVGRLSSNATSLTEISIINEEEQDGKLRPAGLHRWKELVPGSGLFVCFSSVKSNSALAISMGADELFAQNMRQAVGSTSPIVGVTAYKPLSKDKIHCLVLHDDGSLQIYSHVPVGVDAGVNITAEKVKKLNSGILSNKAYAGLNPEFPLDFFEKTVCITADVKLGGDAIRNGDSEGAKQSLASEDGFLESPNPSGFKISVFNSNPDIVMVGFRVHVGNTSENHIPSEITIFQRAIKLDDCMRSWYDIPFTVAESLLADEEFTISVGPTFNGSALPRIDSLEVYGRAKDEFGWKEKMDAVLDMEARVLGCNSLLAGSGRKRRSMQSAPIQEQVIADGLRVLSRLYSLSRSQGSSKVEDVNLELRKLKCKQLLEKIFESDREPLLQTAACHVLQSVFPKKEIYYHVKDSMRLLGVVKSTSQLYSKVGVGANTGTWIIEEFTAQMRAVSKIALHRRSNLATFLEINGSEVVDGLMRVLWGILDLEQPDTQTMNNIVVSSVELIYCYAECLALHGKDTGVHSVGPAVVLFKKLLFSPNEAVQTSSSLAISSRLLQVPFPKQTMLATDDAVDNAVSTAVPSDSTGGNAQVMIEEDSITSSVQYCCDGCSTVPILRRRWHCTVCPDFDLCEACYEVLDADRLPPPHSRDHPMTAIPIEVESLGGDGNEFHFTPDDASDSSMLPAMVDSNTQNSAPSIHILETDESGEFSATVNDTVSISASKRAVNSLLLSELLEHLKGWMQSTSGVRAIPVMQLFYRLSSAVGGPFIDVPKPGSLDLDKLIKWFLDEINLDEPFNARARSSFGEVAILVFMFFTLMLRNWHQPGSDGTMPKPSGSTDTHDKSITHVAPASTAASCSLDDQEKNDFVSQLLRACNSLRQQSFVNYLMDILQQLVHVFKSPASTCESGGTGTGCGALLTVRRDLPAGNFSPFFSDSYAKAHRADIFMDYHRLLLENTFRLAYTLVRPEKQDKTGEKEKIFKISPGKDLKLEGYQDVLCSYINNPHTTFVRRYARRLFLHLCGSKTHYYSVRDSWQFSSEMKKLSKHVKKSGGFQNPVPYERSVKIVKSLSTMAEVAAARPRNWQKYCLRHGDVLPFLMNGVFYLGEESVVQTLKLLNLAYYTGRDIGNSLQKTEAADTGISSNKLGTQSHDQKKKKKGEDGTEAGAEKSYLDMESVVDIFSEKGGDVLKQFIDCFLLEWNSSSVRSEAKCVLYGVWYHAKQSFKETLLVALLKKVKCLPMYGQNIVEYTELVTWLLGKVPDISSKQQSAELVDRCLTSDVIRSIFETLHSQNELLANHPNSRIYNTLSGLVEFDGYYLESEPCVACSSPEVPYSRMKLESLKSETKFTDNRIIVKCTGSYTIQTVTMNVHDARKSKSVKVLNLYYNNRPVADLSELKNNWSLWKRAKSCHLAFNQTELKVDFPIPITACNFMIELDSFYENLQALSLEPLQCPRCSRPVTDKHGICSNCHENAYQCRQCRNINYENLDSFLCNECGYSKYGRFEFHFMAKPSFTFDNMENDEDMKRGLAAIESESESAHRRYQQLLGFKKPLLKIVSSIGENEIDSQHKDSVQQMMVSLPGPSCKINRKIALLGVLYGEKCKAAFDSVSKSVQTLQGLRRVLMNYLHQKHSDNGVAASRFVISRSPNNCYGCATTFVTQCLEILQVLSKHPNSKKQLVAAGILSELFENNIHQGPKTARIQARAVICAFSEGDMNAVTELNSLIQRKVTYCLEHHRSMDIALTTREELSLLSEVCSLSDEFWESRLRIVFQLLFSSIKLGAKHPAISEHIILPCLRIVSQACTPPKPDGADKESSIGKSTPASQSKEENNPNVQGSSGGHVSGSKSAPEPPEKNWDASQKTQDIQLLSYSEWEKGASYLDFVRRQYKVSLAVKGGSQRTRPQRQDFLALKYTLRWKRLASKTAKNDLSSFELGSWVTELVLSACSQSIRSEMCMLISLLCAQSSSRKFRLLNLLVSLLPATLSAGESAAEYFELLFKMIEPEDSRLFLTVRGCLRTICKLITQEVSNVESLERSLHIDISQGFILNKLIELLGKFLEVPNIRSRFMKDNLLSEILEALIVIRGLIVQKTKLISDCNRLLKDLLDSLLLESSENKRQFIRACICGLQIHGEERKGRTSLFILEQLCNLICPSKPEPVYQLVLNKAHTQEEFIRGSMTKNPYSSAEIGPLMRDVKNKICHQLDLLGLLEDDFGMELLVAGNIISLDLSIAQVYEQVWKKSNQSSNSLSSTTLLSSNATASGRDCPPMTVTYRLQGLDGEATEPMIKELEEDREESQDPEVEFAIAGAVREYGGLEIILGMIQHLRDDFKSNQEQLVAVLNLLMHCCKIRENRRALLKLGALGLLLETARHAFSVDAIEPAEGILLIVESLTLEANESDNISITQSALTVSSEETGEQAKKIVLMFLERLSHPLGSKKSNKQQRNTEMVARILPYLTYGEPAAMEVLIQHFIPYLQDWSEFDRLQRRHEDDPKDENIAQQATKQRFTLENFVRVSESLKTSSCGERLKDIILEKGITGGAVRHLRDSFAVSGQAGFRSSAEWALGLKLPSVPLILSMLRGLSMGHLATQRSIDEGGILPLLHALEGVAGENEIGARAENLLDTLSNKEGKGDGFLEEKVRKLRHATRDEMRRLALRKREELLQGLGMRQELASDGGERIVVARPFLEGLEDVEEEEDGLACMVCREGYSLRPTDLLGVYSYSKRVNLGAGTYGSARGECVYTTVSYFNIIHFQCHQEAKRADAALRNPKKEWEGATLRNNESLCNSLFPVRGPSVPLAQYIRFVDQYWDNLNALGRADGSRLRLLTYDIVLMLARFATGASFSAESRGGGRESNSRFLPFMIQMARHLLDQGSPSQRHTMAKAVSTYLTSTTVESRPSTPGTQPSLGTEETVQFMMVNSLLSESYESWLQHRRAFLQRGIYHAYMQHTHGRSAGRASSSIVRIDSGSPSRSSAAETGGSDELLGIIRPMLVYTGLIEQLQHFFKVKKSINVVSAGTEGTSSVSEGEDDSGRLEAWEVVMKERLLNVREMVGFSKELHSWLDEMNSASDLQEAFDIIGVLADVLSGGLTKCEDFVHAAISAGKS</sequence>
<dbReference type="KEGG" id="zju:107416276"/>
<evidence type="ECO:0000256" key="7">
    <source>
        <dbReference type="PROSITE-ProRule" id="PRU01388"/>
    </source>
</evidence>
<dbReference type="PROSITE" id="PS50135">
    <property type="entry name" value="ZF_ZZ_2"/>
    <property type="match status" value="1"/>
</dbReference>
<dbReference type="SUPFAM" id="SSF50978">
    <property type="entry name" value="WD40 repeat-like"/>
    <property type="match status" value="1"/>
</dbReference>
<gene>
    <name evidence="12" type="primary">LOC107416276</name>
</gene>
<feature type="region of interest" description="Disordered" evidence="8">
    <location>
        <begin position="3142"/>
        <end position="3168"/>
    </location>
</feature>
<dbReference type="Pfam" id="PF24079">
    <property type="entry name" value="UBR4"/>
    <property type="match status" value="1"/>
</dbReference>
<dbReference type="SMART" id="SM00396">
    <property type="entry name" value="ZnF_UBR1"/>
    <property type="match status" value="1"/>
</dbReference>
<dbReference type="SUPFAM" id="SSF57850">
    <property type="entry name" value="RING/U-box"/>
    <property type="match status" value="1"/>
</dbReference>
<feature type="region of interest" description="UBR4 E3 catalytic module" evidence="7">
    <location>
        <begin position="4568"/>
        <end position="5100"/>
    </location>
</feature>
<feature type="region of interest" description="Disordered" evidence="8">
    <location>
        <begin position="3807"/>
        <end position="3860"/>
    </location>
</feature>
<feature type="region of interest" description="Disordered" evidence="8">
    <location>
        <begin position="4888"/>
        <end position="4907"/>
    </location>
</feature>
<dbReference type="InterPro" id="IPR016024">
    <property type="entry name" value="ARM-type_fold"/>
</dbReference>
<dbReference type="InterPro" id="IPR043145">
    <property type="entry name" value="Znf_ZZ_sf"/>
</dbReference>
<evidence type="ECO:0000256" key="1">
    <source>
        <dbReference type="ARBA" id="ARBA00009970"/>
    </source>
</evidence>
<evidence type="ECO:0000259" key="9">
    <source>
        <dbReference type="PROSITE" id="PS50135"/>
    </source>
</evidence>
<dbReference type="PROSITE" id="PS52043">
    <property type="entry name" value="UBR4_E3"/>
    <property type="match status" value="1"/>
</dbReference>
<dbReference type="InterPro" id="IPR045189">
    <property type="entry name" value="UBR4-like"/>
</dbReference>
<dbReference type="InterPro" id="IPR000433">
    <property type="entry name" value="Znf_ZZ"/>
</dbReference>
<dbReference type="GO" id="GO:0009734">
    <property type="term" value="P:auxin-activated signaling pathway"/>
    <property type="evidence" value="ECO:0007669"/>
    <property type="project" value="UniProtKB-KW"/>
</dbReference>
<feature type="domain" description="ZZ-type" evidence="9">
    <location>
        <begin position="2604"/>
        <end position="2663"/>
    </location>
</feature>
<feature type="region of interest" description="Disordered" evidence="8">
    <location>
        <begin position="1531"/>
        <end position="1556"/>
    </location>
</feature>
<dbReference type="GeneID" id="107416276"/>
<feature type="compositionally biased region" description="Polar residues" evidence="8">
    <location>
        <begin position="3818"/>
        <end position="3836"/>
    </location>
</feature>
<dbReference type="Pfam" id="PF00569">
    <property type="entry name" value="ZZ"/>
    <property type="match status" value="1"/>
</dbReference>
<dbReference type="RefSeq" id="XP_015880240.3">
    <property type="nucleotide sequence ID" value="XM_016024754.4"/>
</dbReference>
<feature type="zinc finger region" description="UBR-type" evidence="6">
    <location>
        <begin position="1566"/>
        <end position="1637"/>
    </location>
</feature>
<evidence type="ECO:0000313" key="11">
    <source>
        <dbReference type="Proteomes" id="UP001652623"/>
    </source>
</evidence>
<organism evidence="11 12">
    <name type="scientific">Ziziphus jujuba</name>
    <name type="common">Chinese jujube</name>
    <name type="synonym">Ziziphus sativa</name>
    <dbReference type="NCBI Taxonomy" id="326968"/>
    <lineage>
        <taxon>Eukaryota</taxon>
        <taxon>Viridiplantae</taxon>
        <taxon>Streptophyta</taxon>
        <taxon>Embryophyta</taxon>
        <taxon>Tracheophyta</taxon>
        <taxon>Spermatophyta</taxon>
        <taxon>Magnoliopsida</taxon>
        <taxon>eudicotyledons</taxon>
        <taxon>Gunneridae</taxon>
        <taxon>Pentapetalae</taxon>
        <taxon>rosids</taxon>
        <taxon>fabids</taxon>
        <taxon>Rosales</taxon>
        <taxon>Rhamnaceae</taxon>
        <taxon>Paliureae</taxon>
        <taxon>Ziziphus</taxon>
    </lineage>
</organism>
<name>A0A6P4A2W4_ZIZJJ</name>
<dbReference type="GO" id="GO:0009926">
    <property type="term" value="P:auxin polar transport"/>
    <property type="evidence" value="ECO:0007669"/>
    <property type="project" value="TreeGrafter"/>
</dbReference>
<evidence type="ECO:0000256" key="6">
    <source>
        <dbReference type="PROSITE-ProRule" id="PRU00508"/>
    </source>
</evidence>
<dbReference type="SMART" id="SM00291">
    <property type="entry name" value="ZnF_ZZ"/>
    <property type="match status" value="1"/>
</dbReference>
<dbReference type="Pfam" id="PF13764">
    <property type="entry name" value="E3_UbLigase_R4"/>
    <property type="match status" value="1"/>
</dbReference>
<dbReference type="InterPro" id="IPR036322">
    <property type="entry name" value="WD40_repeat_dom_sf"/>
</dbReference>
<evidence type="ECO:0000313" key="12">
    <source>
        <dbReference type="RefSeq" id="XP_015880240.3"/>
    </source>
</evidence>
<feature type="compositionally biased region" description="Polar residues" evidence="8">
    <location>
        <begin position="4954"/>
        <end position="4973"/>
    </location>
</feature>
<keyword evidence="3 5" id="KW-0863">Zinc-finger</keyword>